<evidence type="ECO:0000256" key="1">
    <source>
        <dbReference type="ARBA" id="ARBA00004651"/>
    </source>
</evidence>
<feature type="transmembrane region" description="Helical" evidence="6">
    <location>
        <begin position="104"/>
        <end position="124"/>
    </location>
</feature>
<comment type="caution">
    <text evidence="7">The sequence shown here is derived from an EMBL/GenBank/DDBJ whole genome shotgun (WGS) entry which is preliminary data.</text>
</comment>
<feature type="transmembrane region" description="Helical" evidence="6">
    <location>
        <begin position="9"/>
        <end position="32"/>
    </location>
</feature>
<dbReference type="PANTHER" id="PTHR33529">
    <property type="entry name" value="SLR0882 PROTEIN-RELATED"/>
    <property type="match status" value="1"/>
</dbReference>
<dbReference type="EMBL" id="DTEI01000038">
    <property type="protein sequence ID" value="HGU15384.1"/>
    <property type="molecule type" value="Genomic_DNA"/>
</dbReference>
<dbReference type="PANTHER" id="PTHR33529:SF6">
    <property type="entry name" value="YJGP_YJGQ FAMILY PERMEASE"/>
    <property type="match status" value="1"/>
</dbReference>
<feature type="transmembrane region" description="Helical" evidence="6">
    <location>
        <begin position="66"/>
        <end position="83"/>
    </location>
</feature>
<evidence type="ECO:0000256" key="5">
    <source>
        <dbReference type="ARBA" id="ARBA00023136"/>
    </source>
</evidence>
<keyword evidence="2" id="KW-1003">Cell membrane</keyword>
<organism evidence="7">
    <name type="scientific">Thermodesulfobacterium geofontis</name>
    <dbReference type="NCBI Taxonomy" id="1295609"/>
    <lineage>
        <taxon>Bacteria</taxon>
        <taxon>Pseudomonadati</taxon>
        <taxon>Thermodesulfobacteriota</taxon>
        <taxon>Thermodesulfobacteria</taxon>
        <taxon>Thermodesulfobacteriales</taxon>
        <taxon>Thermodesulfobacteriaceae</taxon>
        <taxon>Thermodesulfobacterium</taxon>
    </lineage>
</organism>
<evidence type="ECO:0000256" key="2">
    <source>
        <dbReference type="ARBA" id="ARBA00022475"/>
    </source>
</evidence>
<evidence type="ECO:0000256" key="3">
    <source>
        <dbReference type="ARBA" id="ARBA00022692"/>
    </source>
</evidence>
<accession>A0A7V4JPH5</accession>
<sequence>MFMKIYKKYLLADLIKINLLLLFIFSSFYFLVDFFDKLGEFLSFKKPFYLFLDYIFWKSLTNLYEFFPFVCGLSGIILFLWLTRTGELLGFLSLGFSKKELISLTGKGICVFALLLGLAISILFPKAAFLSLYTWDYRIAEKREQYLVFNEQIFIRGPDFYLIAKPLEPKGEYLQDILLVFINKEELKKIIWAKEGFYKSEKWFLKEVITQEENKNFSPEFFKNLEANLSIKPETLVMVEKPLKFLSLKELFERYKFLKMVKRPYKEEVAEIFLKVIYPFLPLFLGFFPTMIFIKNYTPSQVIIPFFKGLIWYFILLTFCLFLQTLLRKGIFVAGILLSFLIFISFLSCFFKKIW</sequence>
<keyword evidence="5 6" id="KW-0472">Membrane</keyword>
<proteinExistence type="predicted"/>
<reference evidence="7" key="1">
    <citation type="journal article" date="2020" name="mSystems">
        <title>Genome- and Community-Level Interaction Insights into Carbon Utilization and Element Cycling Functions of Hydrothermarchaeota in Hydrothermal Sediment.</title>
        <authorList>
            <person name="Zhou Z."/>
            <person name="Liu Y."/>
            <person name="Xu W."/>
            <person name="Pan J."/>
            <person name="Luo Z.H."/>
            <person name="Li M."/>
        </authorList>
    </citation>
    <scope>NUCLEOTIDE SEQUENCE [LARGE SCALE GENOMIC DNA]</scope>
    <source>
        <strain evidence="7">SpSt-711</strain>
    </source>
</reference>
<dbReference type="Pfam" id="PF03739">
    <property type="entry name" value="LptF_LptG"/>
    <property type="match status" value="1"/>
</dbReference>
<feature type="transmembrane region" description="Helical" evidence="6">
    <location>
        <begin position="331"/>
        <end position="351"/>
    </location>
</feature>
<comment type="subcellular location">
    <subcellularLocation>
        <location evidence="1">Cell membrane</location>
        <topology evidence="1">Multi-pass membrane protein</topology>
    </subcellularLocation>
</comment>
<protein>
    <submittedName>
        <fullName evidence="7">LptF/LptG family permease</fullName>
    </submittedName>
</protein>
<name>A0A7V4JPH5_9BACT</name>
<evidence type="ECO:0000256" key="4">
    <source>
        <dbReference type="ARBA" id="ARBA00022989"/>
    </source>
</evidence>
<keyword evidence="4 6" id="KW-1133">Transmembrane helix</keyword>
<evidence type="ECO:0000313" key="7">
    <source>
        <dbReference type="EMBL" id="HGU15384.1"/>
    </source>
</evidence>
<evidence type="ECO:0000256" key="6">
    <source>
        <dbReference type="SAM" id="Phobius"/>
    </source>
</evidence>
<dbReference type="AlphaFoldDB" id="A0A7V4JPH5"/>
<dbReference type="InterPro" id="IPR005495">
    <property type="entry name" value="LptG/LptF_permease"/>
</dbReference>
<gene>
    <name evidence="7" type="ORF">ENU91_01810</name>
</gene>
<feature type="transmembrane region" description="Helical" evidence="6">
    <location>
        <begin position="272"/>
        <end position="294"/>
    </location>
</feature>
<feature type="transmembrane region" description="Helical" evidence="6">
    <location>
        <begin position="306"/>
        <end position="325"/>
    </location>
</feature>
<dbReference type="GO" id="GO:0015920">
    <property type="term" value="P:lipopolysaccharide transport"/>
    <property type="evidence" value="ECO:0007669"/>
    <property type="project" value="TreeGrafter"/>
</dbReference>
<keyword evidence="3 6" id="KW-0812">Transmembrane</keyword>
<dbReference type="GO" id="GO:0043190">
    <property type="term" value="C:ATP-binding cassette (ABC) transporter complex"/>
    <property type="evidence" value="ECO:0007669"/>
    <property type="project" value="TreeGrafter"/>
</dbReference>